<sequence>MHAFRRRHGELTCTLEDAELTILAGLAQQLVELLTSEAMPPVGSGALTAGSGDSDADILGELEREFTDPVEGDFCSDEGVDPVLRRLFPDAYRDDPAAAAEFRRFSQAEQRDAKLNSAVVVIADLNQVGRDRRCVVSDEHVEDWLKTLTALRLALSVRLGITSSVDQDELAELPDADPRTTVFSIYEWLGWVQESLLDCLI</sequence>
<dbReference type="AlphaFoldDB" id="A0A1H9QD71"/>
<dbReference type="Proteomes" id="UP000198815">
    <property type="component" value="Unassembled WGS sequence"/>
</dbReference>
<protein>
    <submittedName>
        <fullName evidence="1">Uncharacterized protein</fullName>
    </submittedName>
</protein>
<dbReference type="OrthoDB" id="3268479at2"/>
<dbReference type="RefSeq" id="WP_143052784.1">
    <property type="nucleotide sequence ID" value="NZ_FOGZ01000003.1"/>
</dbReference>
<organism evidence="1 2">
    <name type="scientific">Propionibacterium cyclohexanicum</name>
    <dbReference type="NCBI Taxonomy" id="64702"/>
    <lineage>
        <taxon>Bacteria</taxon>
        <taxon>Bacillati</taxon>
        <taxon>Actinomycetota</taxon>
        <taxon>Actinomycetes</taxon>
        <taxon>Propionibacteriales</taxon>
        <taxon>Propionibacteriaceae</taxon>
        <taxon>Propionibacterium</taxon>
    </lineage>
</organism>
<dbReference type="STRING" id="64702.SAMN05443377_10341"/>
<evidence type="ECO:0000313" key="2">
    <source>
        <dbReference type="Proteomes" id="UP000198815"/>
    </source>
</evidence>
<accession>A0A1H9QD71</accession>
<keyword evidence="2" id="KW-1185">Reference proteome</keyword>
<dbReference type="Pfam" id="PF09438">
    <property type="entry name" value="DUF2017"/>
    <property type="match status" value="1"/>
</dbReference>
<gene>
    <name evidence="1" type="ORF">SAMN05443377_10341</name>
</gene>
<name>A0A1H9QD71_9ACTN</name>
<dbReference type="InterPro" id="IPR018561">
    <property type="entry name" value="AosR"/>
</dbReference>
<proteinExistence type="predicted"/>
<reference evidence="1 2" key="1">
    <citation type="submission" date="2016-10" db="EMBL/GenBank/DDBJ databases">
        <authorList>
            <person name="de Groot N.N."/>
        </authorList>
    </citation>
    <scope>NUCLEOTIDE SEQUENCE [LARGE SCALE GENOMIC DNA]</scope>
    <source>
        <strain evidence="1 2">DSM 16859</strain>
    </source>
</reference>
<dbReference type="EMBL" id="FOGZ01000003">
    <property type="protein sequence ID" value="SER58360.1"/>
    <property type="molecule type" value="Genomic_DNA"/>
</dbReference>
<evidence type="ECO:0000313" key="1">
    <source>
        <dbReference type="EMBL" id="SER58360.1"/>
    </source>
</evidence>